<dbReference type="SMART" id="SM00267">
    <property type="entry name" value="GGDEF"/>
    <property type="match status" value="1"/>
</dbReference>
<dbReference type="InterPro" id="IPR029787">
    <property type="entry name" value="Nucleotide_cyclase"/>
</dbReference>
<proteinExistence type="predicted"/>
<dbReference type="EMBL" id="NRRU01000024">
    <property type="protein sequence ID" value="MBK1712792.1"/>
    <property type="molecule type" value="Genomic_DNA"/>
</dbReference>
<evidence type="ECO:0000259" key="2">
    <source>
        <dbReference type="PROSITE" id="PS50887"/>
    </source>
</evidence>
<dbReference type="Gene3D" id="3.30.450.20">
    <property type="entry name" value="PAS domain"/>
    <property type="match status" value="1"/>
</dbReference>
<evidence type="ECO:0000256" key="1">
    <source>
        <dbReference type="SAM" id="Coils"/>
    </source>
</evidence>
<organism evidence="3 4">
    <name type="scientific">Rubrivivax gelatinosus</name>
    <name type="common">Rhodocyclus gelatinosus</name>
    <name type="synonym">Rhodopseudomonas gelatinosa</name>
    <dbReference type="NCBI Taxonomy" id="28068"/>
    <lineage>
        <taxon>Bacteria</taxon>
        <taxon>Pseudomonadati</taxon>
        <taxon>Pseudomonadota</taxon>
        <taxon>Betaproteobacteria</taxon>
        <taxon>Burkholderiales</taxon>
        <taxon>Sphaerotilaceae</taxon>
        <taxon>Rubrivivax</taxon>
    </lineage>
</organism>
<dbReference type="InterPro" id="IPR000160">
    <property type="entry name" value="GGDEF_dom"/>
</dbReference>
<dbReference type="Proteomes" id="UP001041814">
    <property type="component" value="Unassembled WGS sequence"/>
</dbReference>
<dbReference type="NCBIfam" id="TIGR00254">
    <property type="entry name" value="GGDEF"/>
    <property type="match status" value="1"/>
</dbReference>
<protein>
    <submittedName>
        <fullName evidence="3">Diguanylate cyclase</fullName>
    </submittedName>
</protein>
<feature type="coiled-coil region" evidence="1">
    <location>
        <begin position="132"/>
        <end position="166"/>
    </location>
</feature>
<dbReference type="InterPro" id="IPR013656">
    <property type="entry name" value="PAS_4"/>
</dbReference>
<dbReference type="InterPro" id="IPR043128">
    <property type="entry name" value="Rev_trsase/Diguanyl_cyclase"/>
</dbReference>
<evidence type="ECO:0000313" key="4">
    <source>
        <dbReference type="Proteomes" id="UP001041814"/>
    </source>
</evidence>
<evidence type="ECO:0000313" key="3">
    <source>
        <dbReference type="EMBL" id="MBK1712792.1"/>
    </source>
</evidence>
<keyword evidence="4" id="KW-1185">Reference proteome</keyword>
<dbReference type="InterPro" id="IPR035965">
    <property type="entry name" value="PAS-like_dom_sf"/>
</dbReference>
<reference evidence="3" key="2">
    <citation type="journal article" date="2020" name="Microorganisms">
        <title>Osmotic Adaptation and Compatible Solute Biosynthesis of Phototrophic Bacteria as Revealed from Genome Analyses.</title>
        <authorList>
            <person name="Imhoff J.F."/>
            <person name="Rahn T."/>
            <person name="Kunzel S."/>
            <person name="Keller A."/>
            <person name="Neulinger S.C."/>
        </authorList>
    </citation>
    <scope>NUCLEOTIDE SEQUENCE</scope>
    <source>
        <strain evidence="3">IM 151</strain>
    </source>
</reference>
<dbReference type="Pfam" id="PF08448">
    <property type="entry name" value="PAS_4"/>
    <property type="match status" value="1"/>
</dbReference>
<dbReference type="CDD" id="cd01949">
    <property type="entry name" value="GGDEF"/>
    <property type="match status" value="1"/>
</dbReference>
<dbReference type="SUPFAM" id="SSF55785">
    <property type="entry name" value="PYP-like sensor domain (PAS domain)"/>
    <property type="match status" value="1"/>
</dbReference>
<dbReference type="InterPro" id="IPR050706">
    <property type="entry name" value="Cyclic-di-GMP_PDE-like"/>
</dbReference>
<sequence length="332" mass="36332">MTDVIEAGLTGARVPAALASLLSAWLERDGALAGIKDAASGRYEYANAALLGFLGREADAVIGHTDAELFDAPIVGALRAADQSALLHGAPFSSEHRIERGGQRHDFSVLRVVDEQDGRRLIASLWIDLAPERHQQAQLATALAQIEQLQKAAESLRRELADQALRDPASGLYTRAHFEDQLRREVDLSTREHREFSIVFIELDPLSEQVRALGEDARKRILEALGRLLRSGTRAMDASCRLDDRRFAVLLSGVGLATAHSRIESIRRQCAAQVVVLDGQEMSFTVAMGIASFPHTAHTRDELLTACETALIEARRRGGNHVTLAAIPFEPR</sequence>
<reference evidence="3" key="1">
    <citation type="submission" date="2017-08" db="EMBL/GenBank/DDBJ databases">
        <authorList>
            <person name="Imhoff J.F."/>
            <person name="Rahn T."/>
            <person name="Kuenzel S."/>
            <person name="Neulinger S.C."/>
        </authorList>
    </citation>
    <scope>NUCLEOTIDE SEQUENCE</scope>
    <source>
        <strain evidence="3">IM 151</strain>
    </source>
</reference>
<dbReference type="RefSeq" id="WP_200229050.1">
    <property type="nucleotide sequence ID" value="NZ_NRRT01000028.1"/>
</dbReference>
<dbReference type="PANTHER" id="PTHR33121:SF71">
    <property type="entry name" value="OXYGEN SENSOR PROTEIN DOSP"/>
    <property type="match status" value="1"/>
</dbReference>
<dbReference type="Pfam" id="PF00990">
    <property type="entry name" value="GGDEF"/>
    <property type="match status" value="1"/>
</dbReference>
<dbReference type="Gene3D" id="3.30.70.270">
    <property type="match status" value="1"/>
</dbReference>
<dbReference type="CDD" id="cd00130">
    <property type="entry name" value="PAS"/>
    <property type="match status" value="1"/>
</dbReference>
<name>A0ABS1DS11_RUBGE</name>
<dbReference type="InterPro" id="IPR000014">
    <property type="entry name" value="PAS"/>
</dbReference>
<feature type="domain" description="GGDEF" evidence="2">
    <location>
        <begin position="194"/>
        <end position="327"/>
    </location>
</feature>
<keyword evidence="1" id="KW-0175">Coiled coil</keyword>
<comment type="caution">
    <text evidence="3">The sequence shown here is derived from an EMBL/GenBank/DDBJ whole genome shotgun (WGS) entry which is preliminary data.</text>
</comment>
<dbReference type="SUPFAM" id="SSF55073">
    <property type="entry name" value="Nucleotide cyclase"/>
    <property type="match status" value="1"/>
</dbReference>
<gene>
    <name evidence="3" type="ORF">CKO43_08370</name>
</gene>
<dbReference type="PROSITE" id="PS50887">
    <property type="entry name" value="GGDEF"/>
    <property type="match status" value="1"/>
</dbReference>
<dbReference type="PANTHER" id="PTHR33121">
    <property type="entry name" value="CYCLIC DI-GMP PHOSPHODIESTERASE PDEF"/>
    <property type="match status" value="1"/>
</dbReference>
<accession>A0ABS1DS11</accession>